<evidence type="ECO:0000259" key="18">
    <source>
        <dbReference type="PROSITE" id="PS50279"/>
    </source>
</evidence>
<dbReference type="InterPro" id="IPR050149">
    <property type="entry name" value="Collagen_superfamily"/>
</dbReference>
<feature type="domain" description="VWFA" evidence="17">
    <location>
        <begin position="47"/>
        <end position="229"/>
    </location>
</feature>
<feature type="region of interest" description="Disordered" evidence="15">
    <location>
        <begin position="947"/>
        <end position="968"/>
    </location>
</feature>
<dbReference type="SUPFAM" id="SSF53300">
    <property type="entry name" value="vWA-like"/>
    <property type="match status" value="2"/>
</dbReference>
<organism evidence="19 20">
    <name type="scientific">Collichthys lucidus</name>
    <name type="common">Big head croaker</name>
    <name type="synonym">Sciaena lucida</name>
    <dbReference type="NCBI Taxonomy" id="240159"/>
    <lineage>
        <taxon>Eukaryota</taxon>
        <taxon>Metazoa</taxon>
        <taxon>Chordata</taxon>
        <taxon>Craniata</taxon>
        <taxon>Vertebrata</taxon>
        <taxon>Euteleostomi</taxon>
        <taxon>Actinopterygii</taxon>
        <taxon>Neopterygii</taxon>
        <taxon>Teleostei</taxon>
        <taxon>Neoteleostei</taxon>
        <taxon>Acanthomorphata</taxon>
        <taxon>Eupercaria</taxon>
        <taxon>Sciaenidae</taxon>
        <taxon>Collichthys</taxon>
    </lineage>
</organism>
<feature type="signal peptide" evidence="16">
    <location>
        <begin position="1"/>
        <end position="20"/>
    </location>
</feature>
<feature type="compositionally biased region" description="Low complexity" evidence="15">
    <location>
        <begin position="584"/>
        <end position="597"/>
    </location>
</feature>
<evidence type="ECO:0000256" key="1">
    <source>
        <dbReference type="ARBA" id="ARBA00004302"/>
    </source>
</evidence>
<dbReference type="SMART" id="SM00327">
    <property type="entry name" value="VWA"/>
    <property type="match status" value="2"/>
</dbReference>
<dbReference type="Gene3D" id="4.10.410.10">
    <property type="entry name" value="Pancreatic trypsin inhibitor Kunitz domain"/>
    <property type="match status" value="1"/>
</dbReference>
<dbReference type="Pfam" id="PF01391">
    <property type="entry name" value="Collagen"/>
    <property type="match status" value="2"/>
</dbReference>
<feature type="compositionally biased region" description="Basic and acidic residues" evidence="15">
    <location>
        <begin position="326"/>
        <end position="335"/>
    </location>
</feature>
<evidence type="ECO:0000256" key="9">
    <source>
        <dbReference type="ARBA" id="ARBA00022900"/>
    </source>
</evidence>
<evidence type="ECO:0000256" key="7">
    <source>
        <dbReference type="ARBA" id="ARBA00022869"/>
    </source>
</evidence>
<feature type="region of interest" description="Disordered" evidence="15">
    <location>
        <begin position="985"/>
        <end position="1007"/>
    </location>
</feature>
<dbReference type="Gene3D" id="3.40.50.410">
    <property type="entry name" value="von Willebrand factor, type A domain"/>
    <property type="match status" value="2"/>
</dbReference>
<dbReference type="FunFam" id="3.40.50.410:FF:000003">
    <property type="entry name" value="Collagen type VI alpha 3 chain"/>
    <property type="match status" value="1"/>
</dbReference>
<dbReference type="PROSITE" id="PS00280">
    <property type="entry name" value="BPTI_KUNITZ_1"/>
    <property type="match status" value="1"/>
</dbReference>
<dbReference type="GO" id="GO:0005615">
    <property type="term" value="C:extracellular space"/>
    <property type="evidence" value="ECO:0007669"/>
    <property type="project" value="TreeGrafter"/>
</dbReference>
<keyword evidence="10 19" id="KW-0176">Collagen</keyword>
<keyword evidence="8" id="KW-0130">Cell adhesion</keyword>
<keyword evidence="11" id="KW-1015">Disulfide bond</keyword>
<dbReference type="Proteomes" id="UP000298787">
    <property type="component" value="Chromosome 20"/>
</dbReference>
<dbReference type="Pfam" id="PF00014">
    <property type="entry name" value="Kunitz_BPTI"/>
    <property type="match status" value="1"/>
</dbReference>
<accession>A0A4U5VKW5</accession>
<dbReference type="STRING" id="240159.A0A4U5VKW5"/>
<evidence type="ECO:0000256" key="3">
    <source>
        <dbReference type="ARBA" id="ARBA00022530"/>
    </source>
</evidence>
<dbReference type="FunFam" id="4.10.410.10:FF:000020">
    <property type="entry name" value="Collagen, type VI, alpha 3"/>
    <property type="match status" value="1"/>
</dbReference>
<dbReference type="InterPro" id="IPR036465">
    <property type="entry name" value="vWFA_dom_sf"/>
</dbReference>
<keyword evidence="6" id="KW-0677">Repeat</keyword>
<feature type="compositionally biased region" description="Basic and acidic residues" evidence="15">
    <location>
        <begin position="674"/>
        <end position="695"/>
    </location>
</feature>
<dbReference type="EMBL" id="CM014097">
    <property type="protein sequence ID" value="TKS89063.1"/>
    <property type="molecule type" value="Genomic_DNA"/>
</dbReference>
<feature type="region of interest" description="Disordered" evidence="15">
    <location>
        <begin position="247"/>
        <end position="266"/>
    </location>
</feature>
<dbReference type="Pfam" id="PF00092">
    <property type="entry name" value="VWA"/>
    <property type="match status" value="2"/>
</dbReference>
<dbReference type="InterPro" id="IPR002035">
    <property type="entry name" value="VWF_A"/>
</dbReference>
<keyword evidence="7" id="KW-0084">Basement membrane</keyword>
<dbReference type="GO" id="GO:0030020">
    <property type="term" value="F:extracellular matrix structural constituent conferring tensile strength"/>
    <property type="evidence" value="ECO:0007669"/>
    <property type="project" value="TreeGrafter"/>
</dbReference>
<dbReference type="SMART" id="SM00131">
    <property type="entry name" value="KU"/>
    <property type="match status" value="1"/>
</dbReference>
<evidence type="ECO:0000256" key="6">
    <source>
        <dbReference type="ARBA" id="ARBA00022737"/>
    </source>
</evidence>
<evidence type="ECO:0000256" key="14">
    <source>
        <dbReference type="ARBA" id="ARBA00070674"/>
    </source>
</evidence>
<dbReference type="GO" id="GO:0030198">
    <property type="term" value="P:extracellular matrix organization"/>
    <property type="evidence" value="ECO:0007669"/>
    <property type="project" value="TreeGrafter"/>
</dbReference>
<evidence type="ECO:0000256" key="5">
    <source>
        <dbReference type="ARBA" id="ARBA00022729"/>
    </source>
</evidence>
<dbReference type="GO" id="GO:0004867">
    <property type="term" value="F:serine-type endopeptidase inhibitor activity"/>
    <property type="evidence" value="ECO:0007669"/>
    <property type="project" value="UniProtKB-KW"/>
</dbReference>
<comment type="function">
    <text evidence="12">May act as a cell-binding protein.</text>
</comment>
<protein>
    <recommendedName>
        <fullName evidence="14">Collagen alpha-1(XXVIII) chain</fullName>
    </recommendedName>
</protein>
<dbReference type="GO" id="GO:0005604">
    <property type="term" value="C:basement membrane"/>
    <property type="evidence" value="ECO:0007669"/>
    <property type="project" value="UniProtKB-SubCell"/>
</dbReference>
<gene>
    <name evidence="19" type="ORF">D9C73_022506</name>
</gene>
<proteinExistence type="inferred from homology"/>
<dbReference type="PROSITE" id="PS50234">
    <property type="entry name" value="VWFA"/>
    <property type="match status" value="2"/>
</dbReference>
<evidence type="ECO:0000256" key="15">
    <source>
        <dbReference type="SAM" id="MobiDB-lite"/>
    </source>
</evidence>
<evidence type="ECO:0000256" key="12">
    <source>
        <dbReference type="ARBA" id="ARBA00058139"/>
    </source>
</evidence>
<dbReference type="AlphaFoldDB" id="A0A4U5VKW5"/>
<dbReference type="InterPro" id="IPR020901">
    <property type="entry name" value="Prtase_inh_Kunz-CS"/>
</dbReference>
<dbReference type="GO" id="GO:0007155">
    <property type="term" value="P:cell adhesion"/>
    <property type="evidence" value="ECO:0007669"/>
    <property type="project" value="UniProtKB-KW"/>
</dbReference>
<dbReference type="PRINTS" id="PR00759">
    <property type="entry name" value="BASICPTASE"/>
</dbReference>
<name>A0A4U5VKW5_COLLU</name>
<dbReference type="PANTHER" id="PTHR24023">
    <property type="entry name" value="COLLAGEN ALPHA"/>
    <property type="match status" value="1"/>
</dbReference>
<evidence type="ECO:0000256" key="2">
    <source>
        <dbReference type="ARBA" id="ARBA00022525"/>
    </source>
</evidence>
<comment type="subcellular location">
    <subcellularLocation>
        <location evidence="1">Secreted</location>
        <location evidence="1">Extracellular space</location>
        <location evidence="1">Extracellular matrix</location>
        <location evidence="1">Basement membrane</location>
    </subcellularLocation>
</comment>
<keyword evidence="20" id="KW-1185">Reference proteome</keyword>
<evidence type="ECO:0000256" key="8">
    <source>
        <dbReference type="ARBA" id="ARBA00022889"/>
    </source>
</evidence>
<dbReference type="PROSITE" id="PS50279">
    <property type="entry name" value="BPTI_KUNITZ_2"/>
    <property type="match status" value="1"/>
</dbReference>
<dbReference type="InterPro" id="IPR008160">
    <property type="entry name" value="Collagen"/>
</dbReference>
<keyword evidence="9" id="KW-0722">Serine protease inhibitor</keyword>
<dbReference type="GO" id="GO:0005581">
    <property type="term" value="C:collagen trimer"/>
    <property type="evidence" value="ECO:0007669"/>
    <property type="project" value="UniProtKB-KW"/>
</dbReference>
<feature type="chain" id="PRO_5020888331" description="Collagen alpha-1(XXVIII) chain" evidence="16">
    <location>
        <begin position="21"/>
        <end position="1058"/>
    </location>
</feature>
<feature type="compositionally biased region" description="Basic and acidic residues" evidence="15">
    <location>
        <begin position="512"/>
        <end position="523"/>
    </location>
</feature>
<dbReference type="SUPFAM" id="SSF57362">
    <property type="entry name" value="BPTI-like"/>
    <property type="match status" value="1"/>
</dbReference>
<feature type="domain" description="VWFA" evidence="17">
    <location>
        <begin position="728"/>
        <end position="911"/>
    </location>
</feature>
<evidence type="ECO:0000256" key="13">
    <source>
        <dbReference type="ARBA" id="ARBA00061466"/>
    </source>
</evidence>
<evidence type="ECO:0000256" key="16">
    <source>
        <dbReference type="SAM" id="SignalP"/>
    </source>
</evidence>
<keyword evidence="5 16" id="KW-0732">Signal</keyword>
<evidence type="ECO:0000256" key="11">
    <source>
        <dbReference type="ARBA" id="ARBA00023157"/>
    </source>
</evidence>
<reference evidence="19 20" key="1">
    <citation type="submission" date="2019-01" db="EMBL/GenBank/DDBJ databases">
        <title>Genome Assembly of Collichthys lucidus.</title>
        <authorList>
            <person name="Cai M."/>
            <person name="Xiao S."/>
        </authorList>
    </citation>
    <scope>NUCLEOTIDE SEQUENCE [LARGE SCALE GENOMIC DNA]</scope>
    <source>
        <strain evidence="19">JT15FE1705JMU</strain>
        <tissue evidence="19">Muscle</tissue>
    </source>
</reference>
<dbReference type="PANTHER" id="PTHR24023:SF1103">
    <property type="entry name" value="MACROPHAGE RECEPTOR MARCO"/>
    <property type="match status" value="1"/>
</dbReference>
<dbReference type="InterPro" id="IPR036880">
    <property type="entry name" value="Kunitz_BPTI_sf"/>
</dbReference>
<evidence type="ECO:0000313" key="20">
    <source>
        <dbReference type="Proteomes" id="UP000298787"/>
    </source>
</evidence>
<comment type="similarity">
    <text evidence="13">Belongs to the VWA-containing collagen family.</text>
</comment>
<feature type="domain" description="BPTI/Kunitz inhibitor" evidence="18">
    <location>
        <begin position="1005"/>
        <end position="1055"/>
    </location>
</feature>
<evidence type="ECO:0000313" key="19">
    <source>
        <dbReference type="EMBL" id="TKS89063.1"/>
    </source>
</evidence>
<dbReference type="CDD" id="cd22628">
    <property type="entry name" value="Kunitz_collagen_alpha1_XXVIII"/>
    <property type="match status" value="1"/>
</dbReference>
<evidence type="ECO:0000256" key="4">
    <source>
        <dbReference type="ARBA" id="ARBA00022690"/>
    </source>
</evidence>
<keyword evidence="4" id="KW-0646">Protease inhibitor</keyword>
<evidence type="ECO:0000256" key="10">
    <source>
        <dbReference type="ARBA" id="ARBA00023119"/>
    </source>
</evidence>
<sequence length="1058" mass="111249">MWWLLKVLILTLALSSPTRCHKGRRKGQRDDNQVINNEAKPLICPVEIMFIADSSEKAKSLLFEQQKEFILDFSNKLMQLHSTGWRLRLRLAALQYSSIVSVEHNFRDWQDLDVFQSRVASMTFIGHGTYSAYAITNATQLFKSETSPSSLRVALLMTDGTDHPRSPSAVTAAAEAKQHNIRVFTIRLSGLLKDGPMVSKLRSIASAPPQQHVLSLTDPRLEDRLFNELCPQPKSCLCERGERGYPGRPGESGINGRPGMEGLQGRHGSKGEKVCMNDIIIFAILHIFSFINDESQLLSDRKDVCFKLHLPVSLQGEQGECGAVGKKGEEGERGVRGAPGPPGDNGIGFPGPKGDKGNQGRPGSPGPMGRGEPGTPGPAGPAGMQGAPGFPGEGLPGPKGDRGYEGPKGSRGLQGVGQKGDKGDLGPVGPSGPRGAPGLSIVGPKGDQGFPGESGPQGERGIGEAGPKGEPGLDGAAGIPGIPGEDGAVGSKGEMGVPGLRGLEGAPGKGIPGEKGDRGDRGPRGLSGIPGPVGPAGAKGESGPVGPAGPVGEPGVGIVGPKGNKGNTGPVGPPGMKGDGLPGPQGLPGLPGLQGEMGPEGKGLPGSKGDRGLTGVPGPSGPPGVGLYGPKGSTGQPGPPGMPGAQGEGIQGPKGEPGFQGPMGPRGAPGDGFPGEKGDRGIAGDRGKKGDKGDYGEPGSTGSMREEVIRIIREICGCGLKCRESPLELVFVIDSSESVGPENFELVKDFVTTIIDRVSVSQDASRVGMVLYSHVVKVVVSLELQLSQDEIKDAVRKMPYMGKGTFTGSAIHRANLLFQASRPGVRKVAVVITARNADERDNMNFEETAAEAHNEGIEMFTIGVMDKDDFQYEWFEAEMNVIASDPHEEHIYLIDDFRKLPNLESKLLNRICDQEHVHSVFPSAEIQPEVLSTEFPEEENIELELPTEPVATPTPGPQGQQSPEVASVVGPQTPADWLYEVVSTQAPVSPPPPPLTDSPVPDDGCSQSLDPGPCREYVVRWYYDREANACAQFWFGGCQGNANNFETEAKCRSSCVYT</sequence>
<keyword evidence="3" id="KW-0272">Extracellular matrix</keyword>
<keyword evidence="2" id="KW-0964">Secreted</keyword>
<dbReference type="InterPro" id="IPR002223">
    <property type="entry name" value="Kunitz_BPTI"/>
</dbReference>
<feature type="region of interest" description="Disordered" evidence="15">
    <location>
        <begin position="319"/>
        <end position="702"/>
    </location>
</feature>
<dbReference type="FunFam" id="3.40.50.410:FF:000051">
    <property type="entry name" value="Collagen type XXVIII alpha 1 chain"/>
    <property type="match status" value="1"/>
</dbReference>
<evidence type="ECO:0000259" key="17">
    <source>
        <dbReference type="PROSITE" id="PS50234"/>
    </source>
</evidence>